<gene>
    <name evidence="1" type="ORF">ET464_19250</name>
</gene>
<dbReference type="EMBL" id="CP035492">
    <property type="protein sequence ID" value="QAY68190.1"/>
    <property type="molecule type" value="Genomic_DNA"/>
</dbReference>
<dbReference type="Proteomes" id="UP000293568">
    <property type="component" value="Chromosome"/>
</dbReference>
<reference evidence="1 2" key="1">
    <citation type="submission" date="2019-01" db="EMBL/GenBank/DDBJ databases">
        <title>Genome sequencing of strain FW100M-2.</title>
        <authorList>
            <person name="Heo J."/>
            <person name="Kim S.-J."/>
            <person name="Kim J.-S."/>
            <person name="Hong S.-B."/>
            <person name="Kwon S.-W."/>
        </authorList>
    </citation>
    <scope>NUCLEOTIDE SEQUENCE [LARGE SCALE GENOMIC DNA]</scope>
    <source>
        <strain evidence="1 2">FW100M-2</strain>
    </source>
</reference>
<dbReference type="RefSeq" id="WP_129443756.1">
    <property type="nucleotide sequence ID" value="NZ_CP035492.1"/>
</dbReference>
<proteinExistence type="predicted"/>
<organism evidence="1 2">
    <name type="scientific">Paenibacillus protaetiae</name>
    <dbReference type="NCBI Taxonomy" id="2509456"/>
    <lineage>
        <taxon>Bacteria</taxon>
        <taxon>Bacillati</taxon>
        <taxon>Bacillota</taxon>
        <taxon>Bacilli</taxon>
        <taxon>Bacillales</taxon>
        <taxon>Paenibacillaceae</taxon>
        <taxon>Paenibacillus</taxon>
    </lineage>
</organism>
<keyword evidence="2" id="KW-1185">Reference proteome</keyword>
<name>A0A4P6EXQ8_9BACL</name>
<accession>A0A4P6EXQ8</accession>
<dbReference type="AlphaFoldDB" id="A0A4P6EXQ8"/>
<dbReference type="KEGG" id="pprt:ET464_19250"/>
<sequence length="61" mass="6529">MLAESRCQVQTGACADFEWVPEQGSGTQWPVAKAAAVVNAVPVHSTLRNQGWSGFKPDTVN</sequence>
<evidence type="ECO:0000313" key="1">
    <source>
        <dbReference type="EMBL" id="QAY68190.1"/>
    </source>
</evidence>
<evidence type="ECO:0000313" key="2">
    <source>
        <dbReference type="Proteomes" id="UP000293568"/>
    </source>
</evidence>
<protein>
    <submittedName>
        <fullName evidence="1">Uncharacterized protein</fullName>
    </submittedName>
</protein>